<dbReference type="GO" id="GO:0019843">
    <property type="term" value="F:rRNA binding"/>
    <property type="evidence" value="ECO:0007669"/>
    <property type="project" value="UniProtKB-KW"/>
</dbReference>
<dbReference type="InterPro" id="IPR013025">
    <property type="entry name" value="Ribosomal_uL23-like"/>
</dbReference>
<keyword evidence="3" id="KW-0694">RNA-binding</keyword>
<dbReference type="PROSITE" id="PS00050">
    <property type="entry name" value="RIBOSOMAL_L23"/>
    <property type="match status" value="1"/>
</dbReference>
<dbReference type="InterPro" id="IPR001014">
    <property type="entry name" value="Ribosomal_uL23_CS"/>
</dbReference>
<dbReference type="Pfam" id="PF00276">
    <property type="entry name" value="Ribosomal_L23"/>
    <property type="match status" value="1"/>
</dbReference>
<evidence type="ECO:0000256" key="4">
    <source>
        <dbReference type="ARBA" id="ARBA00022980"/>
    </source>
</evidence>
<keyword evidence="5" id="KW-0687">Ribonucleoprotein</keyword>
<proteinExistence type="inferred from homology"/>
<evidence type="ECO:0000256" key="1">
    <source>
        <dbReference type="ARBA" id="ARBA00006700"/>
    </source>
</evidence>
<reference evidence="6" key="1">
    <citation type="submission" date="2018-05" db="EMBL/GenBank/DDBJ databases">
        <authorList>
            <person name="Lanie J.A."/>
            <person name="Ng W.-L."/>
            <person name="Kazmierczak K.M."/>
            <person name="Andrzejewski T.M."/>
            <person name="Davidsen T.M."/>
            <person name="Wayne K.J."/>
            <person name="Tettelin H."/>
            <person name="Glass J.I."/>
            <person name="Rusch D."/>
            <person name="Podicherti R."/>
            <person name="Tsui H.-C.T."/>
            <person name="Winkler M.E."/>
        </authorList>
    </citation>
    <scope>NUCLEOTIDE SEQUENCE</scope>
</reference>
<dbReference type="Gene3D" id="3.30.70.330">
    <property type="match status" value="1"/>
</dbReference>
<keyword evidence="4" id="KW-0689">Ribosomal protein</keyword>
<name>A0A382L895_9ZZZZ</name>
<dbReference type="AlphaFoldDB" id="A0A382L895"/>
<dbReference type="EMBL" id="UINC01085507">
    <property type="protein sequence ID" value="SVC33128.1"/>
    <property type="molecule type" value="Genomic_DNA"/>
</dbReference>
<dbReference type="GO" id="GO:0005840">
    <property type="term" value="C:ribosome"/>
    <property type="evidence" value="ECO:0007669"/>
    <property type="project" value="UniProtKB-KW"/>
</dbReference>
<evidence type="ECO:0000256" key="2">
    <source>
        <dbReference type="ARBA" id="ARBA00022730"/>
    </source>
</evidence>
<evidence type="ECO:0000256" key="5">
    <source>
        <dbReference type="ARBA" id="ARBA00023274"/>
    </source>
</evidence>
<feature type="non-terminal residue" evidence="6">
    <location>
        <position position="1"/>
    </location>
</feature>
<gene>
    <name evidence="6" type="ORF">METZ01_LOCUS285982</name>
</gene>
<dbReference type="InterPro" id="IPR012677">
    <property type="entry name" value="Nucleotide-bd_a/b_plait_sf"/>
</dbReference>
<protein>
    <recommendedName>
        <fullName evidence="7">50S ribosomal protein L23</fullName>
    </recommendedName>
</protein>
<dbReference type="GO" id="GO:0003735">
    <property type="term" value="F:structural constituent of ribosome"/>
    <property type="evidence" value="ECO:0007669"/>
    <property type="project" value="InterPro"/>
</dbReference>
<evidence type="ECO:0000256" key="3">
    <source>
        <dbReference type="ARBA" id="ARBA00022884"/>
    </source>
</evidence>
<accession>A0A382L895</accession>
<comment type="similarity">
    <text evidence="1">Belongs to the universal ribosomal protein uL23 family.</text>
</comment>
<dbReference type="SUPFAM" id="SSF54189">
    <property type="entry name" value="Ribosomal proteins S24e, L23 and L15e"/>
    <property type="match status" value="1"/>
</dbReference>
<organism evidence="6">
    <name type="scientific">marine metagenome</name>
    <dbReference type="NCBI Taxonomy" id="408172"/>
    <lineage>
        <taxon>unclassified sequences</taxon>
        <taxon>metagenomes</taxon>
        <taxon>ecological metagenomes</taxon>
    </lineage>
</organism>
<evidence type="ECO:0008006" key="7">
    <source>
        <dbReference type="Google" id="ProtNLM"/>
    </source>
</evidence>
<evidence type="ECO:0000313" key="6">
    <source>
        <dbReference type="EMBL" id="SVC33128.1"/>
    </source>
</evidence>
<keyword evidence="2" id="KW-0699">rRNA-binding</keyword>
<sequence length="49" mass="5540">FDVSVVSVNICWNRGKEKRLGPRMTRTPDIKKAIVTLKSGDRIQIIEGL</sequence>
<dbReference type="GO" id="GO:1990904">
    <property type="term" value="C:ribonucleoprotein complex"/>
    <property type="evidence" value="ECO:0007669"/>
    <property type="project" value="UniProtKB-KW"/>
</dbReference>
<dbReference type="GO" id="GO:0006412">
    <property type="term" value="P:translation"/>
    <property type="evidence" value="ECO:0007669"/>
    <property type="project" value="InterPro"/>
</dbReference>
<dbReference type="InterPro" id="IPR012678">
    <property type="entry name" value="Ribosomal_uL23/eL15/eS24_sf"/>
</dbReference>